<protein>
    <submittedName>
        <fullName evidence="2">Uncharacterized protein</fullName>
    </submittedName>
</protein>
<feature type="region of interest" description="Disordered" evidence="1">
    <location>
        <begin position="61"/>
        <end position="86"/>
    </location>
</feature>
<sequence>MGGAARAVQSPPYPRRRDLSSWSCRHESNGICKKVDGAYCRPGMKGCVLVGKVKFADGVIPSPVWPPDAERTPRPAEPPGEGSGRR</sequence>
<proteinExistence type="predicted"/>
<accession>A0ABM7WP69</accession>
<evidence type="ECO:0000313" key="2">
    <source>
        <dbReference type="EMBL" id="BDG01267.1"/>
    </source>
</evidence>
<dbReference type="Proteomes" id="UP001162891">
    <property type="component" value="Chromosome"/>
</dbReference>
<reference evidence="3" key="1">
    <citation type="journal article" date="2022" name="Int. J. Syst. Evol. Microbiol.">
        <title>Anaeromyxobacter oryzae sp. nov., Anaeromyxobacter diazotrophicus sp. nov. and Anaeromyxobacter paludicola sp. nov., isolated from paddy soils.</title>
        <authorList>
            <person name="Itoh H."/>
            <person name="Xu Z."/>
            <person name="Mise K."/>
            <person name="Masuda Y."/>
            <person name="Ushijima N."/>
            <person name="Hayakawa C."/>
            <person name="Shiratori Y."/>
            <person name="Senoo K."/>
        </authorList>
    </citation>
    <scope>NUCLEOTIDE SEQUENCE [LARGE SCALE GENOMIC DNA]</scope>
    <source>
        <strain evidence="3">Red232</strain>
    </source>
</reference>
<keyword evidence="3" id="KW-1185">Reference proteome</keyword>
<feature type="region of interest" description="Disordered" evidence="1">
    <location>
        <begin position="1"/>
        <end position="22"/>
    </location>
</feature>
<evidence type="ECO:0000256" key="1">
    <source>
        <dbReference type="SAM" id="MobiDB-lite"/>
    </source>
</evidence>
<gene>
    <name evidence="2" type="ORF">AMOR_02630</name>
</gene>
<name>A0ABM7WP69_9BACT</name>
<evidence type="ECO:0000313" key="3">
    <source>
        <dbReference type="Proteomes" id="UP001162891"/>
    </source>
</evidence>
<dbReference type="RefSeq" id="WP_248357659.1">
    <property type="nucleotide sequence ID" value="NZ_AP025591.1"/>
</dbReference>
<dbReference type="EMBL" id="AP025591">
    <property type="protein sequence ID" value="BDG01267.1"/>
    <property type="molecule type" value="Genomic_DNA"/>
</dbReference>
<organism evidence="2 3">
    <name type="scientific">Anaeromyxobacter oryzae</name>
    <dbReference type="NCBI Taxonomy" id="2918170"/>
    <lineage>
        <taxon>Bacteria</taxon>
        <taxon>Pseudomonadati</taxon>
        <taxon>Myxococcota</taxon>
        <taxon>Myxococcia</taxon>
        <taxon>Myxococcales</taxon>
        <taxon>Cystobacterineae</taxon>
        <taxon>Anaeromyxobacteraceae</taxon>
        <taxon>Anaeromyxobacter</taxon>
    </lineage>
</organism>